<evidence type="ECO:0000256" key="8">
    <source>
        <dbReference type="ARBA" id="ARBA00023012"/>
    </source>
</evidence>
<dbReference type="PROSITE" id="PS50109">
    <property type="entry name" value="HIS_KIN"/>
    <property type="match status" value="1"/>
</dbReference>
<feature type="transmembrane region" description="Helical" evidence="9">
    <location>
        <begin position="322"/>
        <end position="340"/>
    </location>
</feature>
<evidence type="ECO:0000256" key="3">
    <source>
        <dbReference type="ARBA" id="ARBA00022553"/>
    </source>
</evidence>
<organism evidence="12 13">
    <name type="scientific">Lacibacter sediminis</name>
    <dbReference type="NCBI Taxonomy" id="2760713"/>
    <lineage>
        <taxon>Bacteria</taxon>
        <taxon>Pseudomonadati</taxon>
        <taxon>Bacteroidota</taxon>
        <taxon>Chitinophagia</taxon>
        <taxon>Chitinophagales</taxon>
        <taxon>Chitinophagaceae</taxon>
        <taxon>Lacibacter</taxon>
    </lineage>
</organism>
<keyword evidence="9" id="KW-0472">Membrane</keyword>
<feature type="chain" id="PRO_5028857665" description="histidine kinase" evidence="10">
    <location>
        <begin position="21"/>
        <end position="637"/>
    </location>
</feature>
<dbReference type="KEGG" id="lacs:H4075_15890"/>
<gene>
    <name evidence="12" type="ORF">H4075_15890</name>
</gene>
<keyword evidence="9" id="KW-0812">Transmembrane</keyword>
<dbReference type="PANTHER" id="PTHR24421">
    <property type="entry name" value="NITRATE/NITRITE SENSOR PROTEIN NARX-RELATED"/>
    <property type="match status" value="1"/>
</dbReference>
<dbReference type="InterPro" id="IPR005467">
    <property type="entry name" value="His_kinase_dom"/>
</dbReference>
<feature type="signal peptide" evidence="10">
    <location>
        <begin position="1"/>
        <end position="20"/>
    </location>
</feature>
<sequence length="637" mass="73581">MKKYCLPIILFFLNLSVAGAHQDTSLSVIYTSKVINLHFLQPNMHVFVDKQNNTDIQTLRGSMFLHLNEKPKRSVSKNSLSGSNIYLLFWINNDEEKPRNFYISPGIYARECVVFSRLNNDYPWVEIPGQIDPSKNENAYRYFTVPSGVEMQILVRCRYAKAAVVSLKPFLINPIYFDDHVNKIHNNWYGLNTFTYLLCGLLLMMLLYSFANYVQNYKRSFLYYSIYALSIAALLFLKAVLYQRSIPFNFFYEEYFDYFLQIIGYIFYIGFTRMFLDTPKNYPLLNKMFIIAEIILAVFLTVFTILYFTGEAYSKLESTENASKFFLIFLGIMYLVLGIVKRNKLMNYLLMGNIANLIGGGISMFLISFPSTSIFPSTGLFRQSLFYFEVGILFELIFFLLGLVYKNKIELIEKVKMDEAIKQEADRQEYEKQIAILSAQQDERSRISADMHDELGSGVTAIRLLSEIARQKTKQQPIDEISRISYNANELMTKMNAIIWSMNPGNDTMSSLVAYIRSYASEYLDNFNMDYNINVTADIPDEDVSGVKRRNIFLVLKESINNVMKHAKATQVEINIRFANENMLVEIVDNGKGIDPEKLNQFGNGLKNMQRRMESVGGSFTILNHNGTTVKLEMPLH</sequence>
<keyword evidence="9" id="KW-1133">Transmembrane helix</keyword>
<evidence type="ECO:0000313" key="13">
    <source>
        <dbReference type="Proteomes" id="UP000515344"/>
    </source>
</evidence>
<dbReference type="RefSeq" id="WP_182801813.1">
    <property type="nucleotide sequence ID" value="NZ_CP060007.1"/>
</dbReference>
<evidence type="ECO:0000256" key="2">
    <source>
        <dbReference type="ARBA" id="ARBA00012438"/>
    </source>
</evidence>
<dbReference type="PANTHER" id="PTHR24421:SF10">
    <property type="entry name" value="NITRATE_NITRITE SENSOR PROTEIN NARQ"/>
    <property type="match status" value="1"/>
</dbReference>
<feature type="domain" description="Histidine kinase" evidence="11">
    <location>
        <begin position="450"/>
        <end position="637"/>
    </location>
</feature>
<evidence type="ECO:0000256" key="10">
    <source>
        <dbReference type="SAM" id="SignalP"/>
    </source>
</evidence>
<evidence type="ECO:0000259" key="11">
    <source>
        <dbReference type="PROSITE" id="PS50109"/>
    </source>
</evidence>
<feature type="transmembrane region" description="Helical" evidence="9">
    <location>
        <begin position="347"/>
        <end position="366"/>
    </location>
</feature>
<evidence type="ECO:0000256" key="9">
    <source>
        <dbReference type="SAM" id="Phobius"/>
    </source>
</evidence>
<reference evidence="13" key="1">
    <citation type="submission" date="2020-08" db="EMBL/GenBank/DDBJ databases">
        <title>Lacibacter sp. S13-6-6 genome sequencing.</title>
        <authorList>
            <person name="Jin L."/>
        </authorList>
    </citation>
    <scope>NUCLEOTIDE SEQUENCE [LARGE SCALE GENOMIC DNA]</scope>
    <source>
        <strain evidence="13">S13-6-6</strain>
    </source>
</reference>
<dbReference type="EMBL" id="CP060007">
    <property type="protein sequence ID" value="QNA43549.1"/>
    <property type="molecule type" value="Genomic_DNA"/>
</dbReference>
<keyword evidence="4" id="KW-0808">Transferase</keyword>
<dbReference type="Gene3D" id="1.20.5.1930">
    <property type="match status" value="1"/>
</dbReference>
<evidence type="ECO:0000256" key="7">
    <source>
        <dbReference type="ARBA" id="ARBA00022840"/>
    </source>
</evidence>
<dbReference type="Pfam" id="PF07730">
    <property type="entry name" value="HisKA_3"/>
    <property type="match status" value="1"/>
</dbReference>
<keyword evidence="10" id="KW-0732">Signal</keyword>
<dbReference type="SUPFAM" id="SSF55874">
    <property type="entry name" value="ATPase domain of HSP90 chaperone/DNA topoisomerase II/histidine kinase"/>
    <property type="match status" value="1"/>
</dbReference>
<evidence type="ECO:0000256" key="4">
    <source>
        <dbReference type="ARBA" id="ARBA00022679"/>
    </source>
</evidence>
<keyword evidence="7" id="KW-0067">ATP-binding</keyword>
<dbReference type="GO" id="GO:0005524">
    <property type="term" value="F:ATP binding"/>
    <property type="evidence" value="ECO:0007669"/>
    <property type="project" value="UniProtKB-KW"/>
</dbReference>
<feature type="transmembrane region" description="Helical" evidence="9">
    <location>
        <begin position="188"/>
        <end position="209"/>
    </location>
</feature>
<keyword evidence="5" id="KW-0547">Nucleotide-binding</keyword>
<evidence type="ECO:0000256" key="5">
    <source>
        <dbReference type="ARBA" id="ARBA00022741"/>
    </source>
</evidence>
<dbReference type="Pfam" id="PF02518">
    <property type="entry name" value="HATPase_c"/>
    <property type="match status" value="1"/>
</dbReference>
<dbReference type="InterPro" id="IPR003594">
    <property type="entry name" value="HATPase_dom"/>
</dbReference>
<dbReference type="EC" id="2.7.13.3" evidence="2"/>
<feature type="transmembrane region" description="Helical" evidence="9">
    <location>
        <begin position="386"/>
        <end position="405"/>
    </location>
</feature>
<dbReference type="InterPro" id="IPR011712">
    <property type="entry name" value="Sig_transdc_His_kin_sub3_dim/P"/>
</dbReference>
<dbReference type="Proteomes" id="UP000515344">
    <property type="component" value="Chromosome"/>
</dbReference>
<dbReference type="InterPro" id="IPR050482">
    <property type="entry name" value="Sensor_HK_TwoCompSys"/>
</dbReference>
<proteinExistence type="predicted"/>
<dbReference type="AlphaFoldDB" id="A0A7G5XDJ6"/>
<name>A0A7G5XDJ6_9BACT</name>
<dbReference type="InterPro" id="IPR011623">
    <property type="entry name" value="7TMR_DISM_rcpt_extracell_dom1"/>
</dbReference>
<evidence type="ECO:0000256" key="6">
    <source>
        <dbReference type="ARBA" id="ARBA00022777"/>
    </source>
</evidence>
<keyword evidence="3" id="KW-0597">Phosphoprotein</keyword>
<keyword evidence="6 12" id="KW-0418">Kinase</keyword>
<dbReference type="Pfam" id="PF07695">
    <property type="entry name" value="7TMR-DISM_7TM"/>
    <property type="match status" value="1"/>
</dbReference>
<comment type="catalytic activity">
    <reaction evidence="1">
        <text>ATP + protein L-histidine = ADP + protein N-phospho-L-histidine.</text>
        <dbReference type="EC" id="2.7.13.3"/>
    </reaction>
</comment>
<keyword evidence="13" id="KW-1185">Reference proteome</keyword>
<accession>A0A7G5XDJ6</accession>
<dbReference type="GO" id="GO:0016020">
    <property type="term" value="C:membrane"/>
    <property type="evidence" value="ECO:0007669"/>
    <property type="project" value="InterPro"/>
</dbReference>
<feature type="transmembrane region" description="Helical" evidence="9">
    <location>
        <begin position="288"/>
        <end position="310"/>
    </location>
</feature>
<dbReference type="CDD" id="cd16917">
    <property type="entry name" value="HATPase_UhpB-NarQ-NarX-like"/>
    <property type="match status" value="1"/>
</dbReference>
<feature type="transmembrane region" description="Helical" evidence="9">
    <location>
        <begin position="255"/>
        <end position="276"/>
    </location>
</feature>
<dbReference type="SMART" id="SM00387">
    <property type="entry name" value="HATPase_c"/>
    <property type="match status" value="1"/>
</dbReference>
<evidence type="ECO:0000256" key="1">
    <source>
        <dbReference type="ARBA" id="ARBA00000085"/>
    </source>
</evidence>
<keyword evidence="8" id="KW-0902">Two-component regulatory system</keyword>
<protein>
    <recommendedName>
        <fullName evidence="2">histidine kinase</fullName>
        <ecNumber evidence="2">2.7.13.3</ecNumber>
    </recommendedName>
</protein>
<dbReference type="Gene3D" id="3.30.565.10">
    <property type="entry name" value="Histidine kinase-like ATPase, C-terminal domain"/>
    <property type="match status" value="1"/>
</dbReference>
<feature type="transmembrane region" description="Helical" evidence="9">
    <location>
        <begin position="221"/>
        <end position="243"/>
    </location>
</feature>
<dbReference type="GO" id="GO:0046983">
    <property type="term" value="F:protein dimerization activity"/>
    <property type="evidence" value="ECO:0007669"/>
    <property type="project" value="InterPro"/>
</dbReference>
<dbReference type="GO" id="GO:0000155">
    <property type="term" value="F:phosphorelay sensor kinase activity"/>
    <property type="evidence" value="ECO:0007669"/>
    <property type="project" value="InterPro"/>
</dbReference>
<dbReference type="InterPro" id="IPR036890">
    <property type="entry name" value="HATPase_C_sf"/>
</dbReference>
<evidence type="ECO:0000313" key="12">
    <source>
        <dbReference type="EMBL" id="QNA43549.1"/>
    </source>
</evidence>